<sequence>MHTRRWNSLLKLPLPSKRHKTDIFAIIDFKVKNVLNNNDWHKLEKNEMKKKKGIWPYLQERSRFDGIDFERPSESVQRIEKCSQSGQGDAYNNIWVEYPLEGACQERDLVS</sequence>
<comment type="caution">
    <text evidence="1">The sequence shown here is derived from an EMBL/GenBank/DDBJ whole genome shotgun (WGS) entry which is preliminary data.</text>
</comment>
<accession>A0A9Q3CSF7</accession>
<protein>
    <submittedName>
        <fullName evidence="1">Uncharacterized protein</fullName>
    </submittedName>
</protein>
<reference evidence="1" key="1">
    <citation type="submission" date="2021-03" db="EMBL/GenBank/DDBJ databases">
        <title>Draft genome sequence of rust myrtle Austropuccinia psidii MF-1, a brazilian biotype.</title>
        <authorList>
            <person name="Quecine M.C."/>
            <person name="Pachon D.M.R."/>
            <person name="Bonatelli M.L."/>
            <person name="Correr F.H."/>
            <person name="Franceschini L.M."/>
            <person name="Leite T.F."/>
            <person name="Margarido G.R.A."/>
            <person name="Almeida C.A."/>
            <person name="Ferrarezi J.A."/>
            <person name="Labate C.A."/>
        </authorList>
    </citation>
    <scope>NUCLEOTIDE SEQUENCE</scope>
    <source>
        <strain evidence="1">MF-1</strain>
    </source>
</reference>
<dbReference type="EMBL" id="AVOT02010264">
    <property type="protein sequence ID" value="MBW0489799.1"/>
    <property type="molecule type" value="Genomic_DNA"/>
</dbReference>
<dbReference type="Proteomes" id="UP000765509">
    <property type="component" value="Unassembled WGS sequence"/>
</dbReference>
<organism evidence="1 2">
    <name type="scientific">Austropuccinia psidii MF-1</name>
    <dbReference type="NCBI Taxonomy" id="1389203"/>
    <lineage>
        <taxon>Eukaryota</taxon>
        <taxon>Fungi</taxon>
        <taxon>Dikarya</taxon>
        <taxon>Basidiomycota</taxon>
        <taxon>Pucciniomycotina</taxon>
        <taxon>Pucciniomycetes</taxon>
        <taxon>Pucciniales</taxon>
        <taxon>Sphaerophragmiaceae</taxon>
        <taxon>Austropuccinia</taxon>
    </lineage>
</organism>
<evidence type="ECO:0000313" key="2">
    <source>
        <dbReference type="Proteomes" id="UP000765509"/>
    </source>
</evidence>
<proteinExistence type="predicted"/>
<keyword evidence="2" id="KW-1185">Reference proteome</keyword>
<name>A0A9Q3CSF7_9BASI</name>
<gene>
    <name evidence="1" type="ORF">O181_029514</name>
</gene>
<evidence type="ECO:0000313" key="1">
    <source>
        <dbReference type="EMBL" id="MBW0489799.1"/>
    </source>
</evidence>
<dbReference type="AlphaFoldDB" id="A0A9Q3CSF7"/>